<reference evidence="1" key="1">
    <citation type="submission" date="2020-09" db="EMBL/GenBank/DDBJ databases">
        <title>Iningainema tapete sp. nov. (Scytonemataceae, Cyanobacteria) from greenhouses in central Florida (USA) produces two types of nodularin with biosynthetic potential for microcystin-LR and anabaenopeptins.</title>
        <authorList>
            <person name="Berthold D.E."/>
            <person name="Lefler F.W."/>
            <person name="Huang I.-S."/>
            <person name="Abdulla H."/>
            <person name="Zimba P.V."/>
            <person name="Laughinghouse H.D. IV."/>
        </authorList>
    </citation>
    <scope>NUCLEOTIDE SEQUENCE</scope>
    <source>
        <strain evidence="1">BLCCT55</strain>
    </source>
</reference>
<dbReference type="Proteomes" id="UP000629098">
    <property type="component" value="Unassembled WGS sequence"/>
</dbReference>
<proteinExistence type="predicted"/>
<accession>A0A8J7C675</accession>
<evidence type="ECO:0000313" key="2">
    <source>
        <dbReference type="Proteomes" id="UP000629098"/>
    </source>
</evidence>
<sequence>MEDKEINPILDEVNVEESANVNGGVTTANFDISGYSFVIGGGVVFGVPADEARDLAFQQALFVSSTAPGGGNQYTP</sequence>
<name>A0A8J7C675_9CYAN</name>
<keyword evidence="2" id="KW-1185">Reference proteome</keyword>
<dbReference type="AlphaFoldDB" id="A0A8J7C675"/>
<comment type="caution">
    <text evidence="1">The sequence shown here is derived from an EMBL/GenBank/DDBJ whole genome shotgun (WGS) entry which is preliminary data.</text>
</comment>
<gene>
    <name evidence="1" type="ORF">ICL16_18305</name>
</gene>
<organism evidence="1 2">
    <name type="scientific">Iningainema tapete BLCC-T55</name>
    <dbReference type="NCBI Taxonomy" id="2748662"/>
    <lineage>
        <taxon>Bacteria</taxon>
        <taxon>Bacillati</taxon>
        <taxon>Cyanobacteriota</taxon>
        <taxon>Cyanophyceae</taxon>
        <taxon>Nostocales</taxon>
        <taxon>Scytonemataceae</taxon>
        <taxon>Iningainema tapete</taxon>
    </lineage>
</organism>
<evidence type="ECO:0000313" key="1">
    <source>
        <dbReference type="EMBL" id="MBD2773969.1"/>
    </source>
</evidence>
<dbReference type="EMBL" id="JACXAE010000061">
    <property type="protein sequence ID" value="MBD2773969.1"/>
    <property type="molecule type" value="Genomic_DNA"/>
</dbReference>
<dbReference type="RefSeq" id="WP_190830358.1">
    <property type="nucleotide sequence ID" value="NZ_CAWPPI010000061.1"/>
</dbReference>
<protein>
    <submittedName>
        <fullName evidence="1">Uncharacterized protein</fullName>
    </submittedName>
</protein>